<sequence length="228" mass="25691">MEARVVFLFCLLATAARAASPSKSCKNGFDPPSIRRAILQDASMKCCYTCDIEEEVIWAQTLIISPNNSLIMGLNLTNKRFETNQEKKPNMHCSNLIIKNIALHDAGLYQCILTQSNNSFFTPGTFLQVYKPVQMILNINERTKNSIITAQGVLLLLVVLIPGTMLICKSKGLQELEKKKSKEEENIYEGLNLDDCNSTYHQIQRSLVQGPYQDVCNNDEDDIQLEKP</sequence>
<dbReference type="InterPro" id="IPR003599">
    <property type="entry name" value="Ig_sub"/>
</dbReference>
<evidence type="ECO:0000313" key="5">
    <source>
        <dbReference type="Proteomes" id="UP000606274"/>
    </source>
</evidence>
<dbReference type="GO" id="GO:0009897">
    <property type="term" value="C:external side of plasma membrane"/>
    <property type="evidence" value="ECO:0007669"/>
    <property type="project" value="TreeGrafter"/>
</dbReference>
<evidence type="ECO:0000256" key="1">
    <source>
        <dbReference type="ARBA" id="ARBA00023319"/>
    </source>
</evidence>
<reference evidence="4" key="1">
    <citation type="submission" date="2020-08" db="EMBL/GenBank/DDBJ databases">
        <title>Chromosome-level assembly of Southern catfish (Silurus meridionalis) provides insights into visual adaptation to the nocturnal and benthic lifestyles.</title>
        <authorList>
            <person name="Zhang Y."/>
            <person name="Wang D."/>
            <person name="Peng Z."/>
        </authorList>
    </citation>
    <scope>NUCLEOTIDE SEQUENCE</scope>
    <source>
        <strain evidence="4">SWU-2019-XX</strain>
        <tissue evidence="4">Muscle</tissue>
    </source>
</reference>
<proteinExistence type="predicted"/>
<dbReference type="Proteomes" id="UP000606274">
    <property type="component" value="Unassembled WGS sequence"/>
</dbReference>
<dbReference type="SMART" id="SM00409">
    <property type="entry name" value="IG"/>
    <property type="match status" value="1"/>
</dbReference>
<keyword evidence="2" id="KW-0732">Signal</keyword>
<dbReference type="InterPro" id="IPR036179">
    <property type="entry name" value="Ig-like_dom_sf"/>
</dbReference>
<gene>
    <name evidence="4" type="ORF">HF521_010852</name>
</gene>
<feature type="signal peptide" evidence="2">
    <location>
        <begin position="1"/>
        <end position="18"/>
    </location>
</feature>
<dbReference type="Gene3D" id="2.60.40.10">
    <property type="entry name" value="Immunoglobulins"/>
    <property type="match status" value="1"/>
</dbReference>
<evidence type="ECO:0000259" key="3">
    <source>
        <dbReference type="SMART" id="SM00409"/>
    </source>
</evidence>
<accession>A0A8T0AJT3</accession>
<dbReference type="GO" id="GO:0030183">
    <property type="term" value="P:B cell differentiation"/>
    <property type="evidence" value="ECO:0007669"/>
    <property type="project" value="TreeGrafter"/>
</dbReference>
<dbReference type="PANTHER" id="PTHR14334">
    <property type="entry name" value="B-CELL ANTIGEN RECEPTOR COMPLEX-ASSOCIATED PROTEIN"/>
    <property type="match status" value="1"/>
</dbReference>
<dbReference type="EMBL" id="JABFDY010000021">
    <property type="protein sequence ID" value="KAF7691885.1"/>
    <property type="molecule type" value="Genomic_DNA"/>
</dbReference>
<dbReference type="GO" id="GO:0019815">
    <property type="term" value="C:B cell receptor complex"/>
    <property type="evidence" value="ECO:0007669"/>
    <property type="project" value="TreeGrafter"/>
</dbReference>
<feature type="domain" description="Immunoglobulin" evidence="3">
    <location>
        <begin position="31"/>
        <end position="130"/>
    </location>
</feature>
<keyword evidence="1" id="KW-0393">Immunoglobulin domain</keyword>
<keyword evidence="5" id="KW-1185">Reference proteome</keyword>
<organism evidence="4 5">
    <name type="scientific">Silurus meridionalis</name>
    <name type="common">Southern catfish</name>
    <name type="synonym">Silurus soldatovi meridionalis</name>
    <dbReference type="NCBI Taxonomy" id="175797"/>
    <lineage>
        <taxon>Eukaryota</taxon>
        <taxon>Metazoa</taxon>
        <taxon>Chordata</taxon>
        <taxon>Craniata</taxon>
        <taxon>Vertebrata</taxon>
        <taxon>Euteleostomi</taxon>
        <taxon>Actinopterygii</taxon>
        <taxon>Neopterygii</taxon>
        <taxon>Teleostei</taxon>
        <taxon>Ostariophysi</taxon>
        <taxon>Siluriformes</taxon>
        <taxon>Siluridae</taxon>
        <taxon>Silurus</taxon>
    </lineage>
</organism>
<feature type="chain" id="PRO_5035948668" description="Immunoglobulin domain-containing protein" evidence="2">
    <location>
        <begin position="19"/>
        <end position="228"/>
    </location>
</feature>
<dbReference type="SUPFAM" id="SSF48726">
    <property type="entry name" value="Immunoglobulin"/>
    <property type="match status" value="1"/>
</dbReference>
<evidence type="ECO:0000313" key="4">
    <source>
        <dbReference type="EMBL" id="KAF7691885.1"/>
    </source>
</evidence>
<dbReference type="AlphaFoldDB" id="A0A8T0AJT3"/>
<dbReference type="InterPro" id="IPR013783">
    <property type="entry name" value="Ig-like_fold"/>
</dbReference>
<dbReference type="GO" id="GO:0050853">
    <property type="term" value="P:B cell receptor signaling pathway"/>
    <property type="evidence" value="ECO:0007669"/>
    <property type="project" value="TreeGrafter"/>
</dbReference>
<protein>
    <recommendedName>
        <fullName evidence="3">Immunoglobulin domain-containing protein</fullName>
    </recommendedName>
</protein>
<comment type="caution">
    <text evidence="4">The sequence shown here is derived from an EMBL/GenBank/DDBJ whole genome shotgun (WGS) entry which is preliminary data.</text>
</comment>
<evidence type="ECO:0000256" key="2">
    <source>
        <dbReference type="SAM" id="SignalP"/>
    </source>
</evidence>
<dbReference type="OrthoDB" id="8915525at2759"/>
<dbReference type="PANTHER" id="PTHR14334:SF1">
    <property type="entry name" value="B-CELL ANTIGEN RECEPTOR COMPLEX-ASSOCIATED PROTEIN ALPHA CHAIN"/>
    <property type="match status" value="1"/>
</dbReference>
<name>A0A8T0AJT3_SILME</name>